<dbReference type="SUPFAM" id="SSF88633">
    <property type="entry name" value="Positive stranded ssRNA viruses"/>
    <property type="match status" value="3"/>
</dbReference>
<feature type="domain" description="Picornavirus capsid" evidence="6">
    <location>
        <begin position="1101"/>
        <end position="1197"/>
    </location>
</feature>
<evidence type="ECO:0000256" key="3">
    <source>
        <dbReference type="ARBA" id="ARBA00022844"/>
    </source>
</evidence>
<feature type="coiled-coil region" evidence="4">
    <location>
        <begin position="252"/>
        <end position="302"/>
    </location>
</feature>
<dbReference type="Gene3D" id="2.60.120.20">
    <property type="match status" value="3"/>
</dbReference>
<dbReference type="Pfam" id="PF00073">
    <property type="entry name" value="Rhv"/>
    <property type="match status" value="2"/>
</dbReference>
<comment type="subcellular location">
    <subcellularLocation>
        <location evidence="1">Virion</location>
    </subcellularLocation>
</comment>
<proteinExistence type="predicted"/>
<dbReference type="InterPro" id="IPR029053">
    <property type="entry name" value="Viral_coat"/>
</dbReference>
<accession>A0A7T3R0L0</accession>
<sequence length="1943" mass="216652">MNQNNITKLVTDNPDDETPRPTPLNSKTVEPILIKRVIPRMGNLTVSHETHNDTQLTLTRLVAKEQPLLQAAVTKLNTMIPQKKTGLTLDASTSVTSLGEIKGSTCKNNQVSNTQTGYYIRDAGTTVNTNVFRRFKNDISGSRQKTQVPKQNRQQTIRTLGNNDLDLSEKFKSVRTTDLMTSNGLAKVMAKREKTRVIEDDKIVSPIAAPQIKAKRESQKDARKAFFAQQRKQKVVVDETQMTLPIMRAVNKNELSQISLELRKEVDEAEKKFKAAKKAAHEQRLKEHAERAEKKKQIHSQRLAAKKQPLLQAAVTSITNMTSTKNSGLTNVDNSELALAQPKGSTCGNKQDIEIAHGHLQMGFYEEFLLKKPVEKKEPFKFDISKPITGDLYTDQHRFDEEYKKMADREKELYLFSGVRLHAQLALAYLTECTESLARYPHLPDDHPFIVWIIEEMRRNPLGSAGFIPTPYPGFKFEDGTIASGIHAPRTVPTKRELTQHVAEELALEEMDVDEVDTIPQEFEPVMATVEEEETLEDVHTPSEVHLLAHLELALSDEHHEALNEDYAVVRMGRAPIIVNGEAFDSAPVNIVSAILKGKGLEVPRDLAEQYLDSLGQVDEVVKTKHGLTTCDHEFLMEFILEHAPDTSVTIMRKKDVLDSTRNEMRIVTQFVVVVKKGTFYLYLAKRYTPTLDNAEQLPPVLSKYQTVQGKLIGACSRDATETILRHAGRPDLVPQLYDVWRQSIDDFTLRVGGASRNVVFTMIQLLNTHGITAAYVQGLGEKAACHTYKNRYDQVVALKDWTGYLMHCAYNHAMAMKVGIANALPTLPKDARELPYISNMPLVMFKDENGRVRMNYTCLLDACKAICEHASIPNFDLTTFYRSILTSVDSPLSSWGTALKMIQKLEPIVGPINLVLKFGCFWNMKGFPMPYTSYPSGYSLHVQDNHCVAVYRPAKPISKMVKALKWVILTLLTMTSIKMITGLTTDLPTHGPQICSINGSTSDDRYYGELQMDEEPLPTLSMPNSVNQSTSSTQGSTTRFVDANVVRDTENDVNSTDADNLDYLHSIQTILARPTLITEVTLNKSTPALTLFGPQQPIVSVSIPADVMNKGNKMAKISNFAYFRATTVVKVMVNANPFTSGKLWVCMAPMDADLIPIAAIANKSKVAVTSYPGVELDLQVNKNVEMEVPWTYPEESRHPWSPLNSTKLNVYAMSPLQGPAGFTVNMQVFGWLKNVILRGPTVEVASGELQMDKENDTEPQTSDVLKEISTTLTVLSDVLKMEKQGAKISQLMINNTYHSVVKSRNSMCTLRESIPKGHLQMEDPEIEPVTDEHRRSLNQMDQEMPQSKKFTIPPVAREAKGPIARVAGHISRVASAASHFPVISTVTKPIQWVADIVGAVANIFGWSRPVEGSGAPAVTMIPGRGMAQTTCSDQAVVLGYSNLNELSTNDTIFLRKEDEMETEFISARPGLVDVVAYNTTSTGALVGELVGAQTDPQRTQVIAGETMRTFKFAPTCFEYLAHMTSHWRADIHFRVSVAKTAFHTGRLEIVFVPGLGTLPPNFDATNCYRAILDLSRQNEMEFVVPFVSQFEMQEVTMYSNSKGANGRVFVRALTPLLCPDNVAQTVDIFIWKWASNVALAGTAQSTPGYIPAVQGHLEMDVGIDSKVDKFVCYGKQTTRKQNIEVAQRVCGELLTNARLLTRAHRLLKPAVGKTTLLSEIRSDNDYLGYLGSMFAYFRGGLSYKLVAKTPEAFKMTTALNRSLPTDPFPSNSTFHVTDAAQNFVHEVMLPYYAKTRKLVNNQNLSPLESRSRLAAVDVTTEGDAAYDIYRAGKDDFSMGCLIGPARYTYVYDTANPGLPWTLATLPTTPDDYQKNTIELWKQYWTQLVSPPNPAMAANVVAMTLEVNAFLLETYGVPGGILHPYLEYMDLWFKWLQAHHPSV</sequence>
<evidence type="ECO:0000256" key="5">
    <source>
        <dbReference type="SAM" id="MobiDB-lite"/>
    </source>
</evidence>
<dbReference type="CDD" id="cd00205">
    <property type="entry name" value="rhv_like"/>
    <property type="match status" value="2"/>
</dbReference>
<evidence type="ECO:0000259" key="6">
    <source>
        <dbReference type="Pfam" id="PF00073"/>
    </source>
</evidence>
<dbReference type="Pfam" id="PF11492">
    <property type="entry name" value="Dicistro_VP4"/>
    <property type="match status" value="1"/>
</dbReference>
<dbReference type="EMBL" id="MW023864">
    <property type="protein sequence ID" value="QPZ88395.1"/>
    <property type="molecule type" value="Genomic_RNA"/>
</dbReference>
<organism evidence="9">
    <name type="scientific">Soybean thrips picorna-like virus 11</name>
    <dbReference type="NCBI Taxonomy" id="2796572"/>
    <lineage>
        <taxon>Viruses</taxon>
        <taxon>Riboviria</taxon>
        <taxon>Orthornavirae</taxon>
        <taxon>Pisuviricota</taxon>
        <taxon>Pisoniviricetes</taxon>
        <taxon>Picornavirales</taxon>
    </lineage>
</organism>
<keyword evidence="4" id="KW-0175">Coiled coil</keyword>
<reference evidence="9" key="1">
    <citation type="journal article" date="2020" name="Viruses">
        <title>Soybean Thrips (Thysanoptera: Thripidae) Harbor Highly Diverse Populations of Arthropod, Fungal and Plant Viruses.</title>
        <authorList>
            <person name="Thekke-Veetil T."/>
            <person name="Lagos-Kutz D."/>
            <person name="McCoppin N.K."/>
            <person name="Hartman G.L."/>
            <person name="Ju H.K."/>
            <person name="Lim H.S."/>
            <person name="Domier L.L."/>
        </authorList>
    </citation>
    <scope>NUCLEOTIDE SEQUENCE</scope>
    <source>
        <strain evidence="9">STN1PV11</strain>
    </source>
</reference>
<keyword evidence="2" id="KW-0167">Capsid protein</keyword>
<dbReference type="GO" id="GO:0019028">
    <property type="term" value="C:viral capsid"/>
    <property type="evidence" value="ECO:0007669"/>
    <property type="project" value="UniProtKB-KW"/>
</dbReference>
<evidence type="ECO:0000256" key="2">
    <source>
        <dbReference type="ARBA" id="ARBA00022561"/>
    </source>
</evidence>
<dbReference type="InterPro" id="IPR001676">
    <property type="entry name" value="Picornavirus_capsid"/>
</dbReference>
<feature type="domain" description="Capsid protein VP4 dicistrovirus" evidence="8">
    <location>
        <begin position="1359"/>
        <end position="1407"/>
    </location>
</feature>
<feature type="region of interest" description="Disordered" evidence="5">
    <location>
        <begin position="1019"/>
        <end position="1038"/>
    </location>
</feature>
<evidence type="ECO:0000256" key="1">
    <source>
        <dbReference type="ARBA" id="ARBA00004328"/>
    </source>
</evidence>
<dbReference type="GO" id="GO:0005198">
    <property type="term" value="F:structural molecule activity"/>
    <property type="evidence" value="ECO:0007669"/>
    <property type="project" value="InterPro"/>
</dbReference>
<feature type="compositionally biased region" description="Low complexity" evidence="5">
    <location>
        <begin position="1029"/>
        <end position="1038"/>
    </location>
</feature>
<dbReference type="InterPro" id="IPR014872">
    <property type="entry name" value="Dicistrovirus_capsid-polyPr_C"/>
</dbReference>
<feature type="domain" description="Dicistrovirus capsid-polyprotein C-terminal" evidence="7">
    <location>
        <begin position="1719"/>
        <end position="1845"/>
    </location>
</feature>
<name>A0A7T3R0L0_9VIRU</name>
<evidence type="ECO:0000313" key="9">
    <source>
        <dbReference type="EMBL" id="QPZ88395.1"/>
    </source>
</evidence>
<feature type="domain" description="Picornavirus capsid" evidence="6">
    <location>
        <begin position="1516"/>
        <end position="1597"/>
    </location>
</feature>
<dbReference type="Pfam" id="PF08762">
    <property type="entry name" value="CRPV_capsid"/>
    <property type="match status" value="1"/>
</dbReference>
<feature type="compositionally biased region" description="Polar residues" evidence="5">
    <location>
        <begin position="1"/>
        <end position="10"/>
    </location>
</feature>
<feature type="region of interest" description="Disordered" evidence="5">
    <location>
        <begin position="1"/>
        <end position="26"/>
    </location>
</feature>
<evidence type="ECO:0000259" key="7">
    <source>
        <dbReference type="Pfam" id="PF08762"/>
    </source>
</evidence>
<keyword evidence="3" id="KW-0946">Virion</keyword>
<protein>
    <submittedName>
        <fullName evidence="9">Structural polyprotein</fullName>
    </submittedName>
</protein>
<evidence type="ECO:0000256" key="4">
    <source>
        <dbReference type="SAM" id="Coils"/>
    </source>
</evidence>
<evidence type="ECO:0000259" key="8">
    <source>
        <dbReference type="Pfam" id="PF11492"/>
    </source>
</evidence>
<dbReference type="InterPro" id="IPR024343">
    <property type="entry name" value="VP4_dicistrovir"/>
</dbReference>
<dbReference type="InterPro" id="IPR033703">
    <property type="entry name" value="Rhv-like"/>
</dbReference>